<dbReference type="Gene3D" id="3.40.50.2300">
    <property type="match status" value="1"/>
</dbReference>
<dbReference type="EMBL" id="JAPXFL010000010">
    <property type="protein sequence ID" value="KAK9500391.1"/>
    <property type="molecule type" value="Genomic_DNA"/>
</dbReference>
<reference evidence="5 6" key="1">
    <citation type="submission" date="2022-12" db="EMBL/GenBank/DDBJ databases">
        <title>Chromosome-level genome assembly of true bugs.</title>
        <authorList>
            <person name="Ma L."/>
            <person name="Li H."/>
        </authorList>
    </citation>
    <scope>NUCLEOTIDE SEQUENCE [LARGE SCALE GENOMIC DNA]</scope>
    <source>
        <strain evidence="5">Lab_2022b</strain>
    </source>
</reference>
<dbReference type="PANTHER" id="PTHR10519">
    <property type="entry name" value="GABA-B RECEPTOR"/>
    <property type="match status" value="1"/>
</dbReference>
<dbReference type="GO" id="GO:0004965">
    <property type="term" value="F:G protein-coupled GABA receptor activity"/>
    <property type="evidence" value="ECO:0007669"/>
    <property type="project" value="InterPro"/>
</dbReference>
<dbReference type="GO" id="GO:0038039">
    <property type="term" value="C:G protein-coupled receptor heterodimeric complex"/>
    <property type="evidence" value="ECO:0007669"/>
    <property type="project" value="TreeGrafter"/>
</dbReference>
<dbReference type="Proteomes" id="UP001461498">
    <property type="component" value="Unassembled WGS sequence"/>
</dbReference>
<name>A0AAW1CNA3_9HEMI</name>
<keyword evidence="6" id="KW-1185">Reference proteome</keyword>
<keyword evidence="2" id="KW-0675">Receptor</keyword>
<keyword evidence="3" id="KW-0325">Glycoprotein</keyword>
<evidence type="ECO:0000313" key="6">
    <source>
        <dbReference type="Proteomes" id="UP001461498"/>
    </source>
</evidence>
<dbReference type="GO" id="GO:0007214">
    <property type="term" value="P:gamma-aminobutyric acid signaling pathway"/>
    <property type="evidence" value="ECO:0007669"/>
    <property type="project" value="TreeGrafter"/>
</dbReference>
<evidence type="ECO:0000256" key="1">
    <source>
        <dbReference type="ARBA" id="ARBA00023040"/>
    </source>
</evidence>
<evidence type="ECO:0000256" key="2">
    <source>
        <dbReference type="ARBA" id="ARBA00023170"/>
    </source>
</evidence>
<evidence type="ECO:0000313" key="5">
    <source>
        <dbReference type="EMBL" id="KAK9500391.1"/>
    </source>
</evidence>
<sequence>MYKAHNRLVADLDTMNFEVVETQSFATEVATAISKLKEKDVRIVLGNFNESWARNVFCEAHSEAETMKYFSLNGRRPLSKLTS</sequence>
<keyword evidence="1" id="KW-0297">G-protein coupled receptor</keyword>
<organism evidence="5 6">
    <name type="scientific">Rhynocoris fuscipes</name>
    <dbReference type="NCBI Taxonomy" id="488301"/>
    <lineage>
        <taxon>Eukaryota</taxon>
        <taxon>Metazoa</taxon>
        <taxon>Ecdysozoa</taxon>
        <taxon>Arthropoda</taxon>
        <taxon>Hexapoda</taxon>
        <taxon>Insecta</taxon>
        <taxon>Pterygota</taxon>
        <taxon>Neoptera</taxon>
        <taxon>Paraneoptera</taxon>
        <taxon>Hemiptera</taxon>
        <taxon>Heteroptera</taxon>
        <taxon>Panheteroptera</taxon>
        <taxon>Cimicomorpha</taxon>
        <taxon>Reduviidae</taxon>
        <taxon>Harpactorinae</taxon>
        <taxon>Harpactorini</taxon>
        <taxon>Rhynocoris</taxon>
    </lineage>
</organism>
<evidence type="ECO:0000256" key="3">
    <source>
        <dbReference type="ARBA" id="ARBA00023180"/>
    </source>
</evidence>
<comment type="caution">
    <text evidence="5">The sequence shown here is derived from an EMBL/GenBank/DDBJ whole genome shotgun (WGS) entry which is preliminary data.</text>
</comment>
<dbReference type="AlphaFoldDB" id="A0AAW1CNA3"/>
<dbReference type="PANTHER" id="PTHR10519:SF74">
    <property type="entry name" value="GAMMA-AMINOBUTYRIC ACID TYPE B RECEPTOR SUBUNIT 2"/>
    <property type="match status" value="1"/>
</dbReference>
<keyword evidence="4" id="KW-0807">Transducer</keyword>
<accession>A0AAW1CNA3</accession>
<proteinExistence type="predicted"/>
<dbReference type="InterPro" id="IPR002455">
    <property type="entry name" value="GPCR3_GABA-B"/>
</dbReference>
<gene>
    <name evidence="5" type="ORF">O3M35_001668</name>
</gene>
<evidence type="ECO:0000256" key="4">
    <source>
        <dbReference type="ARBA" id="ARBA00023224"/>
    </source>
</evidence>
<protein>
    <submittedName>
        <fullName evidence="5">Uncharacterized protein</fullName>
    </submittedName>
</protein>